<keyword evidence="2" id="KW-1003">Cell membrane</keyword>
<feature type="transmembrane region" description="Helical" evidence="6">
    <location>
        <begin position="79"/>
        <end position="97"/>
    </location>
</feature>
<evidence type="ECO:0000259" key="7">
    <source>
        <dbReference type="PROSITE" id="PS50850"/>
    </source>
</evidence>
<dbReference type="InterPro" id="IPR036259">
    <property type="entry name" value="MFS_trans_sf"/>
</dbReference>
<evidence type="ECO:0000256" key="2">
    <source>
        <dbReference type="ARBA" id="ARBA00022475"/>
    </source>
</evidence>
<feature type="domain" description="Major facilitator superfamily (MFS) profile" evidence="7">
    <location>
        <begin position="9"/>
        <end position="153"/>
    </location>
</feature>
<feature type="non-terminal residue" evidence="8">
    <location>
        <position position="153"/>
    </location>
</feature>
<evidence type="ECO:0000256" key="3">
    <source>
        <dbReference type="ARBA" id="ARBA00022692"/>
    </source>
</evidence>
<dbReference type="AlphaFoldDB" id="A0A0F9D4N8"/>
<comment type="subcellular location">
    <subcellularLocation>
        <location evidence="1">Cell membrane</location>
        <topology evidence="1">Multi-pass membrane protein</topology>
    </subcellularLocation>
</comment>
<protein>
    <recommendedName>
        <fullName evidence="7">Major facilitator superfamily (MFS) profile domain-containing protein</fullName>
    </recommendedName>
</protein>
<feature type="transmembrane region" description="Helical" evidence="6">
    <location>
        <begin position="7"/>
        <end position="24"/>
    </location>
</feature>
<dbReference type="InterPro" id="IPR020846">
    <property type="entry name" value="MFS_dom"/>
</dbReference>
<name>A0A0F9D4N8_9ZZZZ</name>
<feature type="transmembrane region" description="Helical" evidence="6">
    <location>
        <begin position="44"/>
        <end position="67"/>
    </location>
</feature>
<keyword evidence="4 6" id="KW-1133">Transmembrane helix</keyword>
<accession>A0A0F9D4N8</accession>
<dbReference type="GO" id="GO:0022857">
    <property type="term" value="F:transmembrane transporter activity"/>
    <property type="evidence" value="ECO:0007669"/>
    <property type="project" value="InterPro"/>
</dbReference>
<dbReference type="Gene3D" id="1.20.1250.20">
    <property type="entry name" value="MFS general substrate transporter like domains"/>
    <property type="match status" value="1"/>
</dbReference>
<gene>
    <name evidence="8" type="ORF">LCGC14_2532650</name>
</gene>
<evidence type="ECO:0000313" key="8">
    <source>
        <dbReference type="EMBL" id="KKL12751.1"/>
    </source>
</evidence>
<dbReference type="InterPro" id="IPR050189">
    <property type="entry name" value="MFS_Efflux_Transporters"/>
</dbReference>
<proteinExistence type="predicted"/>
<dbReference type="PANTHER" id="PTHR43124">
    <property type="entry name" value="PURINE EFFLUX PUMP PBUE"/>
    <property type="match status" value="1"/>
</dbReference>
<dbReference type="GO" id="GO:0005886">
    <property type="term" value="C:plasma membrane"/>
    <property type="evidence" value="ECO:0007669"/>
    <property type="project" value="UniProtKB-SubCell"/>
</dbReference>
<dbReference type="EMBL" id="LAZR01041136">
    <property type="protein sequence ID" value="KKL12751.1"/>
    <property type="molecule type" value="Genomic_DNA"/>
</dbReference>
<dbReference type="PANTHER" id="PTHR43124:SF3">
    <property type="entry name" value="CHLORAMPHENICOL EFFLUX PUMP RV0191"/>
    <property type="match status" value="1"/>
</dbReference>
<keyword evidence="3 6" id="KW-0812">Transmembrane</keyword>
<evidence type="ECO:0000256" key="4">
    <source>
        <dbReference type="ARBA" id="ARBA00022989"/>
    </source>
</evidence>
<sequence>MKDERKGKTFFLIFGLYLMIYFYLGVLPANVDSILLNLPGATQLFVGLTITFSLLTSTISLLLFGYFGSNLTKRFNRKTLFIGTNLIWIVSNAIISLSPSYTFFLFFFLIAAVGNGAFLPIGFAIIGDLYKAEERGGKFGFMQLGLLLGNGLG</sequence>
<feature type="transmembrane region" description="Helical" evidence="6">
    <location>
        <begin position="103"/>
        <end position="126"/>
    </location>
</feature>
<keyword evidence="5 6" id="KW-0472">Membrane</keyword>
<dbReference type="InterPro" id="IPR011701">
    <property type="entry name" value="MFS"/>
</dbReference>
<organism evidence="8">
    <name type="scientific">marine sediment metagenome</name>
    <dbReference type="NCBI Taxonomy" id="412755"/>
    <lineage>
        <taxon>unclassified sequences</taxon>
        <taxon>metagenomes</taxon>
        <taxon>ecological metagenomes</taxon>
    </lineage>
</organism>
<evidence type="ECO:0000256" key="1">
    <source>
        <dbReference type="ARBA" id="ARBA00004651"/>
    </source>
</evidence>
<evidence type="ECO:0000256" key="5">
    <source>
        <dbReference type="ARBA" id="ARBA00023136"/>
    </source>
</evidence>
<comment type="caution">
    <text evidence="8">The sequence shown here is derived from an EMBL/GenBank/DDBJ whole genome shotgun (WGS) entry which is preliminary data.</text>
</comment>
<evidence type="ECO:0000256" key="6">
    <source>
        <dbReference type="SAM" id="Phobius"/>
    </source>
</evidence>
<dbReference type="SUPFAM" id="SSF103473">
    <property type="entry name" value="MFS general substrate transporter"/>
    <property type="match status" value="1"/>
</dbReference>
<reference evidence="8" key="1">
    <citation type="journal article" date="2015" name="Nature">
        <title>Complex archaea that bridge the gap between prokaryotes and eukaryotes.</title>
        <authorList>
            <person name="Spang A."/>
            <person name="Saw J.H."/>
            <person name="Jorgensen S.L."/>
            <person name="Zaremba-Niedzwiedzka K."/>
            <person name="Martijn J."/>
            <person name="Lind A.E."/>
            <person name="van Eijk R."/>
            <person name="Schleper C."/>
            <person name="Guy L."/>
            <person name="Ettema T.J."/>
        </authorList>
    </citation>
    <scope>NUCLEOTIDE SEQUENCE</scope>
</reference>
<dbReference type="Pfam" id="PF07690">
    <property type="entry name" value="MFS_1"/>
    <property type="match status" value="1"/>
</dbReference>
<dbReference type="PROSITE" id="PS50850">
    <property type="entry name" value="MFS"/>
    <property type="match status" value="1"/>
</dbReference>